<dbReference type="RefSeq" id="WP_045749180.1">
    <property type="nucleotide sequence ID" value="NZ_FUZK01000001.1"/>
</dbReference>
<keyword evidence="2" id="KW-1133">Transmembrane helix</keyword>
<dbReference type="InParanoid" id="A0A061A9S5"/>
<accession>A0A061A9S5</accession>
<dbReference type="KEGG" id="aoc:Aocu_05820"/>
<feature type="transmembrane region" description="Helical" evidence="2">
    <location>
        <begin position="12"/>
        <end position="41"/>
    </location>
</feature>
<dbReference type="STRING" id="35623.Aocu_05820"/>
<evidence type="ECO:0000313" key="4">
    <source>
        <dbReference type="Proteomes" id="UP000032434"/>
    </source>
</evidence>
<reference evidence="4" key="1">
    <citation type="submission" date="2014-05" db="EMBL/GenBank/DDBJ databases">
        <authorList>
            <person name="Kube M."/>
        </authorList>
    </citation>
    <scope>NUCLEOTIDE SEQUENCE [LARGE SCALE GENOMIC DNA]</scope>
</reference>
<dbReference type="PATRIC" id="fig|35623.3.peg.582"/>
<feature type="coiled-coil region" evidence="1">
    <location>
        <begin position="73"/>
        <end position="107"/>
    </location>
</feature>
<evidence type="ECO:0000256" key="2">
    <source>
        <dbReference type="SAM" id="Phobius"/>
    </source>
</evidence>
<sequence length="143" mass="16517">MNQDIWFQIFEYTLMGAFIVIASTLIFLLGMFIFATAMYIFPAKQVKIDLKKIAETEIESRIYLDEYQFTIANQHFNEKIEEKEKQLKNIENQIRSKAAALKSIDAKLQTETSSKGKKGSKKKIEPILKDVDISDDTNEDEVI</sequence>
<dbReference type="OrthoDB" id="385417at2"/>
<proteinExistence type="predicted"/>
<dbReference type="HOGENOM" id="CLU_1965706_0_0_14"/>
<organism evidence="3 4">
    <name type="scientific">Acholeplasma oculi</name>
    <dbReference type="NCBI Taxonomy" id="35623"/>
    <lineage>
        <taxon>Bacteria</taxon>
        <taxon>Bacillati</taxon>
        <taxon>Mycoplasmatota</taxon>
        <taxon>Mollicutes</taxon>
        <taxon>Acholeplasmatales</taxon>
        <taxon>Acholeplasmataceae</taxon>
        <taxon>Acholeplasma</taxon>
    </lineage>
</organism>
<gene>
    <name evidence="3" type="ORF">Aocu_05820</name>
</gene>
<keyword evidence="2" id="KW-0812">Transmembrane</keyword>
<dbReference type="AlphaFoldDB" id="A0A061A9S5"/>
<evidence type="ECO:0000313" key="3">
    <source>
        <dbReference type="EMBL" id="CDR30655.1"/>
    </source>
</evidence>
<evidence type="ECO:0000256" key="1">
    <source>
        <dbReference type="SAM" id="Coils"/>
    </source>
</evidence>
<protein>
    <submittedName>
        <fullName evidence="3">Uncharacterized protein</fullName>
    </submittedName>
</protein>
<keyword evidence="1" id="KW-0175">Coiled coil</keyword>
<dbReference type="Proteomes" id="UP000032434">
    <property type="component" value="Chromosome 1"/>
</dbReference>
<keyword evidence="4" id="KW-1185">Reference proteome</keyword>
<dbReference type="EMBL" id="LK028559">
    <property type="protein sequence ID" value="CDR30655.1"/>
    <property type="molecule type" value="Genomic_DNA"/>
</dbReference>
<keyword evidence="2" id="KW-0472">Membrane</keyword>
<name>A0A061A9S5_9MOLU</name>